<dbReference type="InterPro" id="IPR050697">
    <property type="entry name" value="Adenylyl/Guanylyl_Cyclase_3/4"/>
</dbReference>
<evidence type="ECO:0000259" key="2">
    <source>
        <dbReference type="PROSITE" id="PS50125"/>
    </source>
</evidence>
<sequence>FHANAIQHLLNQDFIQTPMGTLNYNSRFSKIHLGLIAILIIATLALITKAPPLWGFLIMAVELIAWLSYSLGAYLTDYFWIFKIIAGYELNIPGIGESVMLPVLFPAAAIILPYGINLTYKLFTEGQDKAFLKASFGSYISPELIDQMYESKSAPSLGGEEGYNTAFFSDIASFSTFSEKLTASELVELLNEYLNEMTNILLGNKGTLDKYIGDAIIAFYGAPVQTEDHEYLACLTCCQMNDKLEELRQKWKSEGDKWPEVVHNMRHRIGVNCGSLVTGNMGSDMRMNYTMMGDTVNLTARLESGAKQYGI</sequence>
<reference evidence="3" key="1">
    <citation type="submission" date="2018-05" db="EMBL/GenBank/DDBJ databases">
        <authorList>
            <person name="Lanie J.A."/>
            <person name="Ng W.-L."/>
            <person name="Kazmierczak K.M."/>
            <person name="Andrzejewski T.M."/>
            <person name="Davidsen T.M."/>
            <person name="Wayne K.J."/>
            <person name="Tettelin H."/>
            <person name="Glass J.I."/>
            <person name="Rusch D."/>
            <person name="Podicherti R."/>
            <person name="Tsui H.-C.T."/>
            <person name="Winkler M.E."/>
        </authorList>
    </citation>
    <scope>NUCLEOTIDE SEQUENCE</scope>
</reference>
<dbReference type="PANTHER" id="PTHR43081:SF1">
    <property type="entry name" value="ADENYLATE CYCLASE, TERMINAL-DIFFERENTIATION SPECIFIC"/>
    <property type="match status" value="1"/>
</dbReference>
<dbReference type="Pfam" id="PF00211">
    <property type="entry name" value="Guanylate_cyc"/>
    <property type="match status" value="1"/>
</dbReference>
<feature type="domain" description="Guanylate cyclase" evidence="2">
    <location>
        <begin position="165"/>
        <end position="303"/>
    </location>
</feature>
<gene>
    <name evidence="3" type="ORF">METZ01_LOCUS361081</name>
</gene>
<dbReference type="Gene3D" id="3.30.70.1230">
    <property type="entry name" value="Nucleotide cyclase"/>
    <property type="match status" value="1"/>
</dbReference>
<accession>A0A382SG96</accession>
<keyword evidence="1" id="KW-0472">Membrane</keyword>
<protein>
    <recommendedName>
        <fullName evidence="2">Guanylate cyclase domain-containing protein</fullName>
    </recommendedName>
</protein>
<dbReference type="GO" id="GO:0006171">
    <property type="term" value="P:cAMP biosynthetic process"/>
    <property type="evidence" value="ECO:0007669"/>
    <property type="project" value="TreeGrafter"/>
</dbReference>
<dbReference type="EMBL" id="UINC01128461">
    <property type="protein sequence ID" value="SVD08227.1"/>
    <property type="molecule type" value="Genomic_DNA"/>
</dbReference>
<feature type="transmembrane region" description="Helical" evidence="1">
    <location>
        <begin position="95"/>
        <end position="116"/>
    </location>
</feature>
<keyword evidence="1" id="KW-0812">Transmembrane</keyword>
<feature type="transmembrane region" description="Helical" evidence="1">
    <location>
        <begin position="54"/>
        <end position="75"/>
    </location>
</feature>
<feature type="non-terminal residue" evidence="3">
    <location>
        <position position="1"/>
    </location>
</feature>
<dbReference type="SUPFAM" id="SSF55073">
    <property type="entry name" value="Nucleotide cyclase"/>
    <property type="match status" value="1"/>
</dbReference>
<feature type="transmembrane region" description="Helical" evidence="1">
    <location>
        <begin position="28"/>
        <end position="47"/>
    </location>
</feature>
<dbReference type="AlphaFoldDB" id="A0A382SG96"/>
<dbReference type="PANTHER" id="PTHR43081">
    <property type="entry name" value="ADENYLATE CYCLASE, TERMINAL-DIFFERENTIATION SPECIFIC-RELATED"/>
    <property type="match status" value="1"/>
</dbReference>
<feature type="non-terminal residue" evidence="3">
    <location>
        <position position="311"/>
    </location>
</feature>
<dbReference type="InterPro" id="IPR029787">
    <property type="entry name" value="Nucleotide_cyclase"/>
</dbReference>
<name>A0A382SG96_9ZZZZ</name>
<dbReference type="GO" id="GO:0035556">
    <property type="term" value="P:intracellular signal transduction"/>
    <property type="evidence" value="ECO:0007669"/>
    <property type="project" value="InterPro"/>
</dbReference>
<organism evidence="3">
    <name type="scientific">marine metagenome</name>
    <dbReference type="NCBI Taxonomy" id="408172"/>
    <lineage>
        <taxon>unclassified sequences</taxon>
        <taxon>metagenomes</taxon>
        <taxon>ecological metagenomes</taxon>
    </lineage>
</organism>
<dbReference type="CDD" id="cd07302">
    <property type="entry name" value="CHD"/>
    <property type="match status" value="1"/>
</dbReference>
<evidence type="ECO:0000313" key="3">
    <source>
        <dbReference type="EMBL" id="SVD08227.1"/>
    </source>
</evidence>
<dbReference type="PROSITE" id="PS50125">
    <property type="entry name" value="GUANYLATE_CYCLASE_2"/>
    <property type="match status" value="1"/>
</dbReference>
<keyword evidence="1" id="KW-1133">Transmembrane helix</keyword>
<dbReference type="SMART" id="SM00044">
    <property type="entry name" value="CYCc"/>
    <property type="match status" value="1"/>
</dbReference>
<evidence type="ECO:0000256" key="1">
    <source>
        <dbReference type="SAM" id="Phobius"/>
    </source>
</evidence>
<dbReference type="InterPro" id="IPR001054">
    <property type="entry name" value="A/G_cyclase"/>
</dbReference>
<proteinExistence type="predicted"/>